<accession>A0A4Q8QGU1</accession>
<gene>
    <name evidence="1" type="ORF">EW142_01245</name>
</gene>
<dbReference type="RefSeq" id="WP_130608519.1">
    <property type="nucleotide sequence ID" value="NZ_SGIU01000001.1"/>
</dbReference>
<name>A0A4Q8QGU1_9FLAO</name>
<dbReference type="AlphaFoldDB" id="A0A4Q8QGU1"/>
<reference evidence="1 2" key="1">
    <citation type="submission" date="2019-02" db="EMBL/GenBank/DDBJ databases">
        <title>Draft genome sequence of Muricauda sp. 176CP4-71.</title>
        <authorList>
            <person name="Park J.-S."/>
        </authorList>
    </citation>
    <scope>NUCLEOTIDE SEQUENCE [LARGE SCALE GENOMIC DNA]</scope>
    <source>
        <strain evidence="1 2">176CP4-71</strain>
    </source>
</reference>
<comment type="caution">
    <text evidence="1">The sequence shown here is derived from an EMBL/GenBank/DDBJ whole genome shotgun (WGS) entry which is preliminary data.</text>
</comment>
<evidence type="ECO:0000313" key="2">
    <source>
        <dbReference type="Proteomes" id="UP000291981"/>
    </source>
</evidence>
<sequence length="339" mass="39635">MIWHLPFLLFFIGLIIYSIYRQFKSKTPEKGFEIPETLVWVDDNTSIKPQQIFDFQRELLLQIFSSEDVIRRLDKDHEARKLWFLCQKIIEQNYLWKFPGDAIYMKDYCLASLTFSALILSSGGNYLDFKLGDFTSSGDMSLEKRLRAISRDKDNYYALLAELYFLGWNISKGYKITAFEKEGYPDFKIVNDSYKYPFVVECKCILENTLMVKRIPKIIAKANKQIKAVNEKCYGLCIIDVSTKVEIFMNKSDPTIPEEIIEIERMVKKSLKNKNTSVSAVMLCWKKIYQIGKFTEGDLSNWIRLSSHIIEHPNAKLSFPKNSNLREYGLTHLSHIRIS</sequence>
<dbReference type="Proteomes" id="UP000291981">
    <property type="component" value="Unassembled WGS sequence"/>
</dbReference>
<evidence type="ECO:0000313" key="1">
    <source>
        <dbReference type="EMBL" id="TAI48458.1"/>
    </source>
</evidence>
<protein>
    <submittedName>
        <fullName evidence="1">Uncharacterized protein</fullName>
    </submittedName>
</protein>
<organism evidence="1 2">
    <name type="scientific">Flagellimonas allohymeniacidonis</name>
    <dbReference type="NCBI Taxonomy" id="2517819"/>
    <lineage>
        <taxon>Bacteria</taxon>
        <taxon>Pseudomonadati</taxon>
        <taxon>Bacteroidota</taxon>
        <taxon>Flavobacteriia</taxon>
        <taxon>Flavobacteriales</taxon>
        <taxon>Flavobacteriaceae</taxon>
        <taxon>Flagellimonas</taxon>
    </lineage>
</organism>
<dbReference type="EMBL" id="SGIU01000001">
    <property type="protein sequence ID" value="TAI48458.1"/>
    <property type="molecule type" value="Genomic_DNA"/>
</dbReference>
<keyword evidence="2" id="KW-1185">Reference proteome</keyword>
<proteinExistence type="predicted"/>